<comment type="caution">
    <text evidence="1">The sequence shown here is derived from an EMBL/GenBank/DDBJ whole genome shotgun (WGS) entry which is preliminary data.</text>
</comment>
<accession>A0A9P5UAG1</accession>
<keyword evidence="2" id="KW-1185">Reference proteome</keyword>
<name>A0A9P5UAG1_9AGAR</name>
<dbReference type="Proteomes" id="UP000772434">
    <property type="component" value="Unassembled WGS sequence"/>
</dbReference>
<gene>
    <name evidence="1" type="ORF">BDP27DRAFT_1361411</name>
</gene>
<evidence type="ECO:0000313" key="1">
    <source>
        <dbReference type="EMBL" id="KAF9071974.1"/>
    </source>
</evidence>
<proteinExistence type="predicted"/>
<sequence length="121" mass="13568">MAHIVLSILESLKKLCRIKHSEYKLGISMYQMCKNFICLEHVAIFDAVKTGLNNNILAAAGFDAEYFELRSVITESRRVVIASGGLGGVRNELIKRVEHAPECKEWAHGLASKRAKKLQQI</sequence>
<organism evidence="1 2">
    <name type="scientific">Rhodocollybia butyracea</name>
    <dbReference type="NCBI Taxonomy" id="206335"/>
    <lineage>
        <taxon>Eukaryota</taxon>
        <taxon>Fungi</taxon>
        <taxon>Dikarya</taxon>
        <taxon>Basidiomycota</taxon>
        <taxon>Agaricomycotina</taxon>
        <taxon>Agaricomycetes</taxon>
        <taxon>Agaricomycetidae</taxon>
        <taxon>Agaricales</taxon>
        <taxon>Marasmiineae</taxon>
        <taxon>Omphalotaceae</taxon>
        <taxon>Rhodocollybia</taxon>
    </lineage>
</organism>
<dbReference type="AlphaFoldDB" id="A0A9P5UAG1"/>
<evidence type="ECO:0000313" key="2">
    <source>
        <dbReference type="Proteomes" id="UP000772434"/>
    </source>
</evidence>
<reference evidence="1" key="1">
    <citation type="submission" date="2020-11" db="EMBL/GenBank/DDBJ databases">
        <authorList>
            <consortium name="DOE Joint Genome Institute"/>
            <person name="Ahrendt S."/>
            <person name="Riley R."/>
            <person name="Andreopoulos W."/>
            <person name="Labutti K."/>
            <person name="Pangilinan J."/>
            <person name="Ruiz-Duenas F.J."/>
            <person name="Barrasa J.M."/>
            <person name="Sanchez-Garcia M."/>
            <person name="Camarero S."/>
            <person name="Miyauchi S."/>
            <person name="Serrano A."/>
            <person name="Linde D."/>
            <person name="Babiker R."/>
            <person name="Drula E."/>
            <person name="Ayuso-Fernandez I."/>
            <person name="Pacheco R."/>
            <person name="Padilla G."/>
            <person name="Ferreira P."/>
            <person name="Barriuso J."/>
            <person name="Kellner H."/>
            <person name="Castanera R."/>
            <person name="Alfaro M."/>
            <person name="Ramirez L."/>
            <person name="Pisabarro A.G."/>
            <person name="Kuo A."/>
            <person name="Tritt A."/>
            <person name="Lipzen A."/>
            <person name="He G."/>
            <person name="Yan M."/>
            <person name="Ng V."/>
            <person name="Cullen D."/>
            <person name="Martin F."/>
            <person name="Rosso M.-N."/>
            <person name="Henrissat B."/>
            <person name="Hibbett D."/>
            <person name="Martinez A.T."/>
            <person name="Grigoriev I.V."/>
        </authorList>
    </citation>
    <scope>NUCLEOTIDE SEQUENCE</scope>
    <source>
        <strain evidence="1">AH 40177</strain>
    </source>
</reference>
<dbReference type="OrthoDB" id="2322499at2759"/>
<dbReference type="EMBL" id="JADNRY010000028">
    <property type="protein sequence ID" value="KAF9071974.1"/>
    <property type="molecule type" value="Genomic_DNA"/>
</dbReference>
<protein>
    <submittedName>
        <fullName evidence="1">Uncharacterized protein</fullName>
    </submittedName>
</protein>